<name>A0A9D4Z8E4_ADICA</name>
<evidence type="ECO:0000313" key="3">
    <source>
        <dbReference type="Proteomes" id="UP000886520"/>
    </source>
</evidence>
<protein>
    <submittedName>
        <fullName evidence="2">Uncharacterized protein</fullName>
    </submittedName>
</protein>
<organism evidence="2 3">
    <name type="scientific">Adiantum capillus-veneris</name>
    <name type="common">Maidenhair fern</name>
    <dbReference type="NCBI Taxonomy" id="13818"/>
    <lineage>
        <taxon>Eukaryota</taxon>
        <taxon>Viridiplantae</taxon>
        <taxon>Streptophyta</taxon>
        <taxon>Embryophyta</taxon>
        <taxon>Tracheophyta</taxon>
        <taxon>Polypodiopsida</taxon>
        <taxon>Polypodiidae</taxon>
        <taxon>Polypodiales</taxon>
        <taxon>Pteridineae</taxon>
        <taxon>Pteridaceae</taxon>
        <taxon>Vittarioideae</taxon>
        <taxon>Adiantum</taxon>
    </lineage>
</organism>
<dbReference type="OrthoDB" id="2006524at2759"/>
<dbReference type="EMBL" id="JABFUD020000021">
    <property type="protein sequence ID" value="KAI5063476.1"/>
    <property type="molecule type" value="Genomic_DNA"/>
</dbReference>
<feature type="coiled-coil region" evidence="1">
    <location>
        <begin position="12"/>
        <end position="88"/>
    </location>
</feature>
<dbReference type="Proteomes" id="UP000886520">
    <property type="component" value="Chromosome 21"/>
</dbReference>
<sequence>MQSTIHWQEGMLKTHQEAHEQTKQACELLKEENRACKDAELENLDVIKGLIEKEATAFQKAKEFQAAFQVANQQLESLKAERDQVDKKWQKKLQDMEVHSKWLVKQMQIDMTAITQKHQALQVLRENHDELQGLILFVVTKAEAIQ</sequence>
<proteinExistence type="predicted"/>
<accession>A0A9D4Z8E4</accession>
<comment type="caution">
    <text evidence="2">The sequence shown here is derived from an EMBL/GenBank/DDBJ whole genome shotgun (WGS) entry which is preliminary data.</text>
</comment>
<dbReference type="AlphaFoldDB" id="A0A9D4Z8E4"/>
<keyword evidence="3" id="KW-1185">Reference proteome</keyword>
<evidence type="ECO:0000256" key="1">
    <source>
        <dbReference type="SAM" id="Coils"/>
    </source>
</evidence>
<reference evidence="2" key="1">
    <citation type="submission" date="2021-01" db="EMBL/GenBank/DDBJ databases">
        <title>Adiantum capillus-veneris genome.</title>
        <authorList>
            <person name="Fang Y."/>
            <person name="Liao Q."/>
        </authorList>
    </citation>
    <scope>NUCLEOTIDE SEQUENCE</scope>
    <source>
        <strain evidence="2">H3</strain>
        <tissue evidence="2">Leaf</tissue>
    </source>
</reference>
<gene>
    <name evidence="2" type="ORF">GOP47_0022023</name>
</gene>
<keyword evidence="1" id="KW-0175">Coiled coil</keyword>
<evidence type="ECO:0000313" key="2">
    <source>
        <dbReference type="EMBL" id="KAI5063476.1"/>
    </source>
</evidence>